<comment type="caution">
    <text evidence="3">The sequence shown here is derived from an EMBL/GenBank/DDBJ whole genome shotgun (WGS) entry which is preliminary data.</text>
</comment>
<feature type="transmembrane region" description="Helical" evidence="1">
    <location>
        <begin position="177"/>
        <end position="199"/>
    </location>
</feature>
<keyword evidence="1" id="KW-1133">Transmembrane helix</keyword>
<evidence type="ECO:0000256" key="2">
    <source>
        <dbReference type="SAM" id="SignalP"/>
    </source>
</evidence>
<feature type="chain" id="PRO_5017316650" evidence="2">
    <location>
        <begin position="34"/>
        <end position="316"/>
    </location>
</feature>
<evidence type="ECO:0000313" key="4">
    <source>
        <dbReference type="Proteomes" id="UP000266861"/>
    </source>
</evidence>
<dbReference type="EMBL" id="PQFF01000164">
    <property type="protein sequence ID" value="RHZ77710.1"/>
    <property type="molecule type" value="Genomic_DNA"/>
</dbReference>
<keyword evidence="1" id="KW-0812">Transmembrane</keyword>
<keyword evidence="4" id="KW-1185">Reference proteome</keyword>
<feature type="transmembrane region" description="Helical" evidence="1">
    <location>
        <begin position="145"/>
        <end position="165"/>
    </location>
</feature>
<keyword evidence="2" id="KW-0732">Signal</keyword>
<protein>
    <submittedName>
        <fullName evidence="3">Uncharacterized protein</fullName>
    </submittedName>
</protein>
<name>A0A397IYH9_9GLOM</name>
<feature type="transmembrane region" description="Helical" evidence="1">
    <location>
        <begin position="49"/>
        <end position="66"/>
    </location>
</feature>
<dbReference type="OrthoDB" id="2434437at2759"/>
<gene>
    <name evidence="3" type="ORF">Glove_174g45</name>
</gene>
<feature type="transmembrane region" description="Helical" evidence="1">
    <location>
        <begin position="219"/>
        <end position="238"/>
    </location>
</feature>
<feature type="transmembrane region" description="Helical" evidence="1">
    <location>
        <begin position="244"/>
        <end position="261"/>
    </location>
</feature>
<proteinExistence type="predicted"/>
<organism evidence="3 4">
    <name type="scientific">Diversispora epigaea</name>
    <dbReference type="NCBI Taxonomy" id="1348612"/>
    <lineage>
        <taxon>Eukaryota</taxon>
        <taxon>Fungi</taxon>
        <taxon>Fungi incertae sedis</taxon>
        <taxon>Mucoromycota</taxon>
        <taxon>Glomeromycotina</taxon>
        <taxon>Glomeromycetes</taxon>
        <taxon>Diversisporales</taxon>
        <taxon>Diversisporaceae</taxon>
        <taxon>Diversispora</taxon>
    </lineage>
</organism>
<evidence type="ECO:0000313" key="3">
    <source>
        <dbReference type="EMBL" id="RHZ77710.1"/>
    </source>
</evidence>
<feature type="signal peptide" evidence="2">
    <location>
        <begin position="1"/>
        <end position="33"/>
    </location>
</feature>
<dbReference type="Proteomes" id="UP000266861">
    <property type="component" value="Unassembled WGS sequence"/>
</dbReference>
<evidence type="ECO:0000256" key="1">
    <source>
        <dbReference type="SAM" id="Phobius"/>
    </source>
</evidence>
<accession>A0A397IYH9</accession>
<reference evidence="3 4" key="1">
    <citation type="submission" date="2018-08" db="EMBL/GenBank/DDBJ databases">
        <title>Genome and evolution of the arbuscular mycorrhizal fungus Diversispora epigaea (formerly Glomus versiforme) and its bacterial endosymbionts.</title>
        <authorList>
            <person name="Sun X."/>
            <person name="Fei Z."/>
            <person name="Harrison M."/>
        </authorList>
    </citation>
    <scope>NUCLEOTIDE SEQUENCE [LARGE SCALE GENOMIC DNA]</scope>
    <source>
        <strain evidence="3 4">IT104</strain>
    </source>
</reference>
<dbReference type="AlphaFoldDB" id="A0A397IYH9"/>
<keyword evidence="1" id="KW-0472">Membrane</keyword>
<sequence length="316" mass="36484">MSRLHSSIFSNFLFGKIVLFLFLLVLLANASYASVVDESYTSYQDVFDAILNTLFPITFIILFNVSETGRIKRVLLPLFDDILYNTIAWVFPLTASLSYFDIYLISYLSPVACFHIFQSVCAIKNNERIGDLHNSVTGTRIINKVSFSLISSPAILISEIWIVFISYRLAAGYLDPIMIMFLTLFSMLFICSIISFIILSFRFKICSQGWPKGKRHGIYTAYSLIFFYTPNILQTLFITIYRPINFYFVKSCIFILVLYLTRSISYFNDRIPGDFLATSNAITHYYLRTAIDGFYKEKSENQENQENQEDKVDDIV</sequence>